<feature type="region of interest" description="Disordered" evidence="1">
    <location>
        <begin position="667"/>
        <end position="697"/>
    </location>
</feature>
<proteinExistence type="predicted"/>
<dbReference type="EMBL" id="PQXL01000456">
    <property type="protein sequence ID" value="THV45719.1"/>
    <property type="molecule type" value="Genomic_DNA"/>
</dbReference>
<feature type="region of interest" description="Disordered" evidence="1">
    <location>
        <begin position="729"/>
        <end position="795"/>
    </location>
</feature>
<protein>
    <submittedName>
        <fullName evidence="2">Uncharacterized protein</fullName>
    </submittedName>
</protein>
<feature type="compositionally biased region" description="Acidic residues" evidence="1">
    <location>
        <begin position="249"/>
        <end position="259"/>
    </location>
</feature>
<reference evidence="2 3" key="1">
    <citation type="submission" date="2017-12" db="EMBL/GenBank/DDBJ databases">
        <title>Comparative genomics of Botrytis spp.</title>
        <authorList>
            <person name="Valero-Jimenez C.A."/>
            <person name="Tapia P."/>
            <person name="Veloso J."/>
            <person name="Silva-Moreno E."/>
            <person name="Staats M."/>
            <person name="Valdes J.H."/>
            <person name="Van Kan J.A.L."/>
        </authorList>
    </citation>
    <scope>NUCLEOTIDE SEQUENCE [LARGE SCALE GENOMIC DNA]</scope>
    <source>
        <strain evidence="2 3">MUCL435</strain>
    </source>
</reference>
<gene>
    <name evidence="2" type="ORF">BGAL_0457g00020</name>
</gene>
<dbReference type="AlphaFoldDB" id="A0A4S8QVY1"/>
<name>A0A4S8QVY1_9HELO</name>
<feature type="compositionally biased region" description="Basic and acidic residues" evidence="1">
    <location>
        <begin position="162"/>
        <end position="175"/>
    </location>
</feature>
<evidence type="ECO:0000256" key="1">
    <source>
        <dbReference type="SAM" id="MobiDB-lite"/>
    </source>
</evidence>
<evidence type="ECO:0000313" key="3">
    <source>
        <dbReference type="Proteomes" id="UP000308671"/>
    </source>
</evidence>
<accession>A0A4S8QVY1</accession>
<feature type="compositionally biased region" description="Polar residues" evidence="1">
    <location>
        <begin position="343"/>
        <end position="352"/>
    </location>
</feature>
<feature type="compositionally biased region" description="Basic and acidic residues" evidence="1">
    <location>
        <begin position="786"/>
        <end position="795"/>
    </location>
</feature>
<feature type="compositionally biased region" description="Basic and acidic residues" evidence="1">
    <location>
        <begin position="284"/>
        <end position="302"/>
    </location>
</feature>
<organism evidence="2 3">
    <name type="scientific">Botrytis galanthina</name>
    <dbReference type="NCBI Taxonomy" id="278940"/>
    <lineage>
        <taxon>Eukaryota</taxon>
        <taxon>Fungi</taxon>
        <taxon>Dikarya</taxon>
        <taxon>Ascomycota</taxon>
        <taxon>Pezizomycotina</taxon>
        <taxon>Leotiomycetes</taxon>
        <taxon>Helotiales</taxon>
        <taxon>Sclerotiniaceae</taxon>
        <taxon>Botrytis</taxon>
    </lineage>
</organism>
<sequence length="886" mass="101705">MNAPRQLLESKSLDSYYNTLKILTTNIRATKVNQLVFQGSFGTMPKTRRQEAEAKSGVSKSTRSGPPLADDASSADFLNKIHRPPPKVDMKVARKHAPSARQARQPVQEASESDEDVEDALNKQLNENNEDPSGLEPEDMTKELENAQPASPAEKKKRGRPRKEQIIKEKEKGDAQDVSQFQSASPQKRKRDDPSIYDFNVEEEEQDIRPARSKRASKSLSVKGTPKPRPYSVKPKKVRDQPDASVVDESGDFDEDLPDVADIGNGNSTVDQEPRQLDVGGPSNDRRVSIRKTRDVREHVDDGENEGDEDDGGDGITEIAMPLTPVEPQGRISREQHKKSASIARTISSNHANGVHKNRIQSSRDVKGREEQIGEDGEELGEDEEGERAPGAVANDVGEEPNVATAANVPEQREAAGEELDDELDDEEESYQEISEQLVAWTGIITRSFFPDIEAVSKRFGCRETRGTWIPVVLEKRGLATESGKNMERNLKVLQKLYRILKGAIIEENDTKQIEANSHIEQIIDRLDKRVDNKLQPLKNDAPKPDERKRRRYLEDIYIVLIREFLSVLKTAILTYGNLQLLSTEALSTVIRITKVILKLFDKLEEQKQELQPKNCGQTKQPLKELRPHLRNALLQRCQMKIAELRREEEIEKHLALTQEIRRMREEEDARLETERIEQERRTREFNSSQQKTIMASPKKASLIQLEMERIAYRKLPQAERVRLELEAENKKRSRRPVQQVPQVERERSAASSERSQSNNEDRNDPFSDNYDPPRGANRNPISAQPRREAKFSDIPDDEKQRFYDHFKEKYRYEEEQGLRDEEFWGRLQKDLHGGRYTLDEIWGFARELQASLDSAHDEGEFQGEEHSWTFYVWDWDMESKMTVWE</sequence>
<feature type="compositionally biased region" description="Acidic residues" evidence="1">
    <location>
        <begin position="373"/>
        <end position="386"/>
    </location>
</feature>
<feature type="compositionally biased region" description="Basic and acidic residues" evidence="1">
    <location>
        <begin position="362"/>
        <end position="372"/>
    </location>
</feature>
<dbReference type="OrthoDB" id="3439676at2759"/>
<comment type="caution">
    <text evidence="2">The sequence shown here is derived from an EMBL/GenBank/DDBJ whole genome shotgun (WGS) entry which is preliminary data.</text>
</comment>
<keyword evidence="3" id="KW-1185">Reference proteome</keyword>
<evidence type="ECO:0000313" key="2">
    <source>
        <dbReference type="EMBL" id="THV45719.1"/>
    </source>
</evidence>
<dbReference type="Proteomes" id="UP000308671">
    <property type="component" value="Unassembled WGS sequence"/>
</dbReference>
<feature type="compositionally biased region" description="Acidic residues" evidence="1">
    <location>
        <begin position="303"/>
        <end position="313"/>
    </location>
</feature>
<feature type="region of interest" description="Disordered" evidence="1">
    <location>
        <begin position="45"/>
        <end position="419"/>
    </location>
</feature>
<feature type="compositionally biased region" description="Basic and acidic residues" evidence="1">
    <location>
        <begin position="667"/>
        <end position="685"/>
    </location>
</feature>
<feature type="compositionally biased region" description="Polar residues" evidence="1">
    <location>
        <begin position="177"/>
        <end position="186"/>
    </location>
</feature>